<feature type="coiled-coil region" evidence="1">
    <location>
        <begin position="141"/>
        <end position="168"/>
    </location>
</feature>
<organism evidence="3 4">
    <name type="scientific">Euplotes crassus</name>
    <dbReference type="NCBI Taxonomy" id="5936"/>
    <lineage>
        <taxon>Eukaryota</taxon>
        <taxon>Sar</taxon>
        <taxon>Alveolata</taxon>
        <taxon>Ciliophora</taxon>
        <taxon>Intramacronucleata</taxon>
        <taxon>Spirotrichea</taxon>
        <taxon>Hypotrichia</taxon>
        <taxon>Euplotida</taxon>
        <taxon>Euplotidae</taxon>
        <taxon>Moneuplotes</taxon>
    </lineage>
</organism>
<keyword evidence="4" id="KW-1185">Reference proteome</keyword>
<name>A0AAD1XUK1_EUPCR</name>
<feature type="compositionally biased region" description="Polar residues" evidence="2">
    <location>
        <begin position="1"/>
        <end position="11"/>
    </location>
</feature>
<evidence type="ECO:0000313" key="4">
    <source>
        <dbReference type="Proteomes" id="UP001295684"/>
    </source>
</evidence>
<dbReference type="AlphaFoldDB" id="A0AAD1XUK1"/>
<proteinExistence type="predicted"/>
<gene>
    <name evidence="3" type="ORF">ECRASSUSDP1_LOCUS20759</name>
</gene>
<evidence type="ECO:0000256" key="1">
    <source>
        <dbReference type="SAM" id="Coils"/>
    </source>
</evidence>
<reference evidence="3" key="1">
    <citation type="submission" date="2023-07" db="EMBL/GenBank/DDBJ databases">
        <authorList>
            <consortium name="AG Swart"/>
            <person name="Singh M."/>
            <person name="Singh A."/>
            <person name="Seah K."/>
            <person name="Emmerich C."/>
        </authorList>
    </citation>
    <scope>NUCLEOTIDE SEQUENCE</scope>
    <source>
        <strain evidence="3">DP1</strain>
    </source>
</reference>
<comment type="caution">
    <text evidence="3">The sequence shown here is derived from an EMBL/GenBank/DDBJ whole genome shotgun (WGS) entry which is preliminary data.</text>
</comment>
<sequence>MLNSQLGQELSDSSRSDTSHQPEKEVKMVSISQDILIEILEENKFLKAKVSRLEKSLLSMKNFQIMNPQEQIFDVDRKKIRNLQKIRDEINDENVSQNYERSEDETTCSRKMFKRMSPKILNVSTSMNTERIALHTAKNSLKHCKNHLNMINREKQKFKNQLHKLKKLSRSQERMINSMRACNQLYY</sequence>
<feature type="compositionally biased region" description="Basic and acidic residues" evidence="2">
    <location>
        <begin position="12"/>
        <end position="25"/>
    </location>
</feature>
<protein>
    <submittedName>
        <fullName evidence="3">Uncharacterized protein</fullName>
    </submittedName>
</protein>
<feature type="region of interest" description="Disordered" evidence="2">
    <location>
        <begin position="1"/>
        <end position="25"/>
    </location>
</feature>
<evidence type="ECO:0000256" key="2">
    <source>
        <dbReference type="SAM" id="MobiDB-lite"/>
    </source>
</evidence>
<dbReference type="Proteomes" id="UP001295684">
    <property type="component" value="Unassembled WGS sequence"/>
</dbReference>
<evidence type="ECO:0000313" key="3">
    <source>
        <dbReference type="EMBL" id="CAI2379350.1"/>
    </source>
</evidence>
<accession>A0AAD1XUK1</accession>
<keyword evidence="1" id="KW-0175">Coiled coil</keyword>
<dbReference type="EMBL" id="CAMPGE010021186">
    <property type="protein sequence ID" value="CAI2379350.1"/>
    <property type="molecule type" value="Genomic_DNA"/>
</dbReference>